<reference evidence="2 3" key="1">
    <citation type="submission" date="2020-08" db="EMBL/GenBank/DDBJ databases">
        <title>Aphidius gifuensis genome sequencing and assembly.</title>
        <authorList>
            <person name="Du Z."/>
        </authorList>
    </citation>
    <scope>NUCLEOTIDE SEQUENCE [LARGE SCALE GENOMIC DNA]</scope>
    <source>
        <strain evidence="2">YNYX2018</strain>
        <tissue evidence="2">Adults</tissue>
    </source>
</reference>
<evidence type="ECO:0000313" key="3">
    <source>
        <dbReference type="Proteomes" id="UP000639338"/>
    </source>
</evidence>
<feature type="region of interest" description="Disordered" evidence="1">
    <location>
        <begin position="222"/>
        <end position="266"/>
    </location>
</feature>
<organism evidence="2 3">
    <name type="scientific">Aphidius gifuensis</name>
    <name type="common">Parasitoid wasp</name>
    <dbReference type="NCBI Taxonomy" id="684658"/>
    <lineage>
        <taxon>Eukaryota</taxon>
        <taxon>Metazoa</taxon>
        <taxon>Ecdysozoa</taxon>
        <taxon>Arthropoda</taxon>
        <taxon>Hexapoda</taxon>
        <taxon>Insecta</taxon>
        <taxon>Pterygota</taxon>
        <taxon>Neoptera</taxon>
        <taxon>Endopterygota</taxon>
        <taxon>Hymenoptera</taxon>
        <taxon>Apocrita</taxon>
        <taxon>Ichneumonoidea</taxon>
        <taxon>Braconidae</taxon>
        <taxon>Aphidiinae</taxon>
        <taxon>Aphidius</taxon>
    </lineage>
</organism>
<feature type="compositionally biased region" description="Pro residues" evidence="1">
    <location>
        <begin position="252"/>
        <end position="266"/>
    </location>
</feature>
<dbReference type="AlphaFoldDB" id="A0A834XYF0"/>
<accession>A0A834XYF0</accession>
<feature type="compositionally biased region" description="Basic residues" evidence="1">
    <location>
        <begin position="228"/>
        <end position="246"/>
    </location>
</feature>
<gene>
    <name evidence="2" type="ORF">HCN44_004598</name>
</gene>
<dbReference type="EMBL" id="JACMRX010000002">
    <property type="protein sequence ID" value="KAF7995126.1"/>
    <property type="molecule type" value="Genomic_DNA"/>
</dbReference>
<name>A0A834XYF0_APHGI</name>
<comment type="caution">
    <text evidence="2">The sequence shown here is derived from an EMBL/GenBank/DDBJ whole genome shotgun (WGS) entry which is preliminary data.</text>
</comment>
<keyword evidence="3" id="KW-1185">Reference proteome</keyword>
<proteinExistence type="predicted"/>
<evidence type="ECO:0000313" key="2">
    <source>
        <dbReference type="EMBL" id="KAF7995126.1"/>
    </source>
</evidence>
<sequence length="266" mass="30420">MSEIKILSGSEFKKIFTTNYEDSTPSSGEKDNKQKNINNNDKNKGRITRSSKQEIQTTIIGAGDDDSGIQGDIYEFSEKQSNLEDVEVGTIIRRNKQDKIIDNTTNRLQDFNNKIESTPVVVVADAVTTPWSSNKSDFKINQTTRDNLFESTENQDRSNVETEWQMTDSRCKECPTTPERPGGRLKLTLRMKRSPIIDDIVESGTSLSEDSFEPEYEVLRVEGVDNSKRKKKHKTRNRERRHKKRNLNLDPPLLPPPSPPSLPRHQ</sequence>
<evidence type="ECO:0000256" key="1">
    <source>
        <dbReference type="SAM" id="MobiDB-lite"/>
    </source>
</evidence>
<dbReference type="OrthoDB" id="6627536at2759"/>
<feature type="region of interest" description="Disordered" evidence="1">
    <location>
        <begin position="19"/>
        <end position="53"/>
    </location>
</feature>
<protein>
    <submittedName>
        <fullName evidence="2">Uncharacterized protein</fullName>
    </submittedName>
</protein>
<dbReference type="Proteomes" id="UP000639338">
    <property type="component" value="Unassembled WGS sequence"/>
</dbReference>